<name>A0A2P7R0Z6_9GAMM</name>
<evidence type="ECO:0000259" key="1">
    <source>
        <dbReference type="Pfam" id="PF00557"/>
    </source>
</evidence>
<sequence>MQMPNTLTIPNGEKVRGMFSEAEMRSRQHKLRQYMAASDVDAVLFTSYHNINYFSDFVYCRFGRDYGLAVTQDIHTTITANIDGGQPYRRNALGDNLVYTDWQKDNFFRAVQQLIGGAKRVGVEFDHLSLQNLDKLKAALPEAEFVDIGVPTMKMRMIKSAEEIELIKQGARVADVGGAAIRDAIGVGVPEYEVALAGTQAMVREIARTFPHAELMDTWVWFQSGINTDGAHNPVTSRKIEAGDILSLNTFPMIGGYYTALERTLFSEHVSDRHLELWEINCKVHRRGLELIKAGNRCCDIAAELNEIFAEHDVLQYRTFGYGHSFGTLSHYYGREAGLELREDIETVLEPGHVVSMEPMIMLPEGLPGAGGYREHDILVISESGVENITRFPFGPEYNIIKG</sequence>
<dbReference type="Pfam" id="PF01321">
    <property type="entry name" value="Creatinase_N"/>
    <property type="match status" value="1"/>
</dbReference>
<organism evidence="3 4">
    <name type="scientific">Zobellella taiwanensis</name>
    <dbReference type="NCBI Taxonomy" id="347535"/>
    <lineage>
        <taxon>Bacteria</taxon>
        <taxon>Pseudomonadati</taxon>
        <taxon>Pseudomonadota</taxon>
        <taxon>Gammaproteobacteria</taxon>
        <taxon>Aeromonadales</taxon>
        <taxon>Aeromonadaceae</taxon>
        <taxon>Zobellella</taxon>
    </lineage>
</organism>
<feature type="domain" description="Peptidase M24" evidence="1">
    <location>
        <begin position="165"/>
        <end position="382"/>
    </location>
</feature>
<dbReference type="InterPro" id="IPR000994">
    <property type="entry name" value="Pept_M24"/>
</dbReference>
<proteinExistence type="predicted"/>
<dbReference type="OrthoDB" id="9803194at2"/>
<accession>A0A2P7R0Z6</accession>
<reference evidence="3 4" key="1">
    <citation type="submission" date="2018-03" db="EMBL/GenBank/DDBJ databases">
        <title>The draft genome of Zobellella taiwanensis JCM 13381.</title>
        <authorList>
            <person name="Liu L."/>
            <person name="Li L."/>
            <person name="Wang T."/>
            <person name="Zhang X."/>
            <person name="Liang L."/>
        </authorList>
    </citation>
    <scope>NUCLEOTIDE SEQUENCE [LARGE SCALE GENOMIC DNA]</scope>
    <source>
        <strain evidence="3 4">JCM 13381</strain>
    </source>
</reference>
<dbReference type="InterPro" id="IPR000587">
    <property type="entry name" value="Creatinase_N"/>
</dbReference>
<protein>
    <submittedName>
        <fullName evidence="3">Creatininase</fullName>
    </submittedName>
</protein>
<dbReference type="GO" id="GO:0016980">
    <property type="term" value="F:creatinase activity"/>
    <property type="evidence" value="ECO:0007669"/>
    <property type="project" value="InterPro"/>
</dbReference>
<dbReference type="InterPro" id="IPR036005">
    <property type="entry name" value="Creatinase/aminopeptidase-like"/>
</dbReference>
<comment type="caution">
    <text evidence="3">The sequence shown here is derived from an EMBL/GenBank/DDBJ whole genome shotgun (WGS) entry which is preliminary data.</text>
</comment>
<evidence type="ECO:0000259" key="2">
    <source>
        <dbReference type="Pfam" id="PF01321"/>
    </source>
</evidence>
<dbReference type="AlphaFoldDB" id="A0A2P7R0Z6"/>
<dbReference type="RefSeq" id="WP_106453239.1">
    <property type="nucleotide sequence ID" value="NZ_PXYH01000009.1"/>
</dbReference>
<feature type="domain" description="Creatinase N-terminal" evidence="2">
    <location>
        <begin position="27"/>
        <end position="158"/>
    </location>
</feature>
<dbReference type="CDD" id="cd01090">
    <property type="entry name" value="Creatinase"/>
    <property type="match status" value="1"/>
</dbReference>
<dbReference type="EMBL" id="PXYH01000009">
    <property type="protein sequence ID" value="PSJ43897.1"/>
    <property type="molecule type" value="Genomic_DNA"/>
</dbReference>
<dbReference type="InterPro" id="IPR050659">
    <property type="entry name" value="Peptidase_M24B"/>
</dbReference>
<dbReference type="PANTHER" id="PTHR46112:SF2">
    <property type="entry name" value="XAA-PRO AMINOPEPTIDASE P-RELATED"/>
    <property type="match status" value="1"/>
</dbReference>
<dbReference type="Proteomes" id="UP000242181">
    <property type="component" value="Unassembled WGS sequence"/>
</dbReference>
<evidence type="ECO:0000313" key="3">
    <source>
        <dbReference type="EMBL" id="PSJ43897.1"/>
    </source>
</evidence>
<dbReference type="Pfam" id="PF00557">
    <property type="entry name" value="Peptidase_M24"/>
    <property type="match status" value="1"/>
</dbReference>
<dbReference type="SUPFAM" id="SSF53092">
    <property type="entry name" value="Creatinase/prolidase N-terminal domain"/>
    <property type="match status" value="1"/>
</dbReference>
<dbReference type="InterPro" id="IPR039394">
    <property type="entry name" value="Creatinase_C"/>
</dbReference>
<dbReference type="Gene3D" id="3.90.230.10">
    <property type="entry name" value="Creatinase/methionine aminopeptidase superfamily"/>
    <property type="match status" value="1"/>
</dbReference>
<keyword evidence="4" id="KW-1185">Reference proteome</keyword>
<gene>
    <name evidence="3" type="ORF">C7I36_08200</name>
</gene>
<dbReference type="InterPro" id="IPR029149">
    <property type="entry name" value="Creatin/AminoP/Spt16_N"/>
</dbReference>
<evidence type="ECO:0000313" key="4">
    <source>
        <dbReference type="Proteomes" id="UP000242181"/>
    </source>
</evidence>
<dbReference type="Gene3D" id="3.40.350.10">
    <property type="entry name" value="Creatinase/prolidase N-terminal domain"/>
    <property type="match status" value="1"/>
</dbReference>
<dbReference type="SUPFAM" id="SSF55920">
    <property type="entry name" value="Creatinase/aminopeptidase"/>
    <property type="match status" value="1"/>
</dbReference>
<dbReference type="PANTHER" id="PTHR46112">
    <property type="entry name" value="AMINOPEPTIDASE"/>
    <property type="match status" value="1"/>
</dbReference>